<dbReference type="EMBL" id="ML122261">
    <property type="protein sequence ID" value="RPD61781.1"/>
    <property type="molecule type" value="Genomic_DNA"/>
</dbReference>
<accession>A0A5C2SDK0</accession>
<protein>
    <recommendedName>
        <fullName evidence="3">F-box domain-containing protein</fullName>
    </recommendedName>
</protein>
<evidence type="ECO:0008006" key="3">
    <source>
        <dbReference type="Google" id="ProtNLM"/>
    </source>
</evidence>
<name>A0A5C2SDK0_9APHY</name>
<dbReference type="AlphaFoldDB" id="A0A5C2SDK0"/>
<sequence length="315" mass="35779">MATLSWPRLRSLSLSGHYLTSDQAESLPVLLSSLPHLQTLSLLIAREDSVSRAPVLGHHASPSTVLSGLHSLTLAYPDPEDSIFSVDTTALRHLSLRDWPRHYTYFTFENDYTSSWASPILSSDECLSILQRMDLPQITSLELVYEVQGPGSDDNLLSYVAHTLPKLSYFELHRYRANSRDPLDYMHVVELAAAAAPHAHVMRLNLDFPEDHGPHCSKHPERDAWFAKFKGELGPNIVALLEERCPLLEHVGLLYHGVPTSTWVEFHPSRCAEPRFVLDDKDPERWDSPPIPSRWYEGLEQMPLLQRRRREAAPP</sequence>
<proteinExistence type="predicted"/>
<evidence type="ECO:0000313" key="1">
    <source>
        <dbReference type="EMBL" id="RPD61781.1"/>
    </source>
</evidence>
<gene>
    <name evidence="1" type="ORF">L227DRAFT_610231</name>
</gene>
<dbReference type="InterPro" id="IPR032675">
    <property type="entry name" value="LRR_dom_sf"/>
</dbReference>
<reference evidence="1" key="1">
    <citation type="journal article" date="2018" name="Genome Biol. Evol.">
        <title>Genomics and development of Lentinus tigrinus, a white-rot wood-decaying mushroom with dimorphic fruiting bodies.</title>
        <authorList>
            <person name="Wu B."/>
            <person name="Xu Z."/>
            <person name="Knudson A."/>
            <person name="Carlson A."/>
            <person name="Chen N."/>
            <person name="Kovaka S."/>
            <person name="LaButti K."/>
            <person name="Lipzen A."/>
            <person name="Pennachio C."/>
            <person name="Riley R."/>
            <person name="Schakwitz W."/>
            <person name="Umezawa K."/>
            <person name="Ohm R.A."/>
            <person name="Grigoriev I.V."/>
            <person name="Nagy L.G."/>
            <person name="Gibbons J."/>
            <person name="Hibbett D."/>
        </authorList>
    </citation>
    <scope>NUCLEOTIDE SEQUENCE [LARGE SCALE GENOMIC DNA]</scope>
    <source>
        <strain evidence="1">ALCF2SS1-6</strain>
    </source>
</reference>
<keyword evidence="2" id="KW-1185">Reference proteome</keyword>
<dbReference type="OrthoDB" id="3208561at2759"/>
<dbReference type="SUPFAM" id="SSF52047">
    <property type="entry name" value="RNI-like"/>
    <property type="match status" value="1"/>
</dbReference>
<evidence type="ECO:0000313" key="2">
    <source>
        <dbReference type="Proteomes" id="UP000313359"/>
    </source>
</evidence>
<dbReference type="Gene3D" id="3.80.10.10">
    <property type="entry name" value="Ribonuclease Inhibitor"/>
    <property type="match status" value="1"/>
</dbReference>
<organism evidence="1 2">
    <name type="scientific">Lentinus tigrinus ALCF2SS1-6</name>
    <dbReference type="NCBI Taxonomy" id="1328759"/>
    <lineage>
        <taxon>Eukaryota</taxon>
        <taxon>Fungi</taxon>
        <taxon>Dikarya</taxon>
        <taxon>Basidiomycota</taxon>
        <taxon>Agaricomycotina</taxon>
        <taxon>Agaricomycetes</taxon>
        <taxon>Polyporales</taxon>
        <taxon>Polyporaceae</taxon>
        <taxon>Lentinus</taxon>
    </lineage>
</organism>
<dbReference type="Proteomes" id="UP000313359">
    <property type="component" value="Unassembled WGS sequence"/>
</dbReference>